<reference evidence="3 4" key="1">
    <citation type="submission" date="2020-04" db="EMBL/GenBank/DDBJ databases">
        <authorList>
            <person name="Klaysubun C."/>
            <person name="Duangmal K."/>
            <person name="Lipun K."/>
        </authorList>
    </citation>
    <scope>NUCLEOTIDE SEQUENCE [LARGE SCALE GENOMIC DNA]</scope>
    <source>
        <strain evidence="3 4">K10HN5</strain>
    </source>
</reference>
<feature type="domain" description="DUF4232" evidence="2">
    <location>
        <begin position="61"/>
        <end position="185"/>
    </location>
</feature>
<dbReference type="EMBL" id="JAAXLA010000103">
    <property type="protein sequence ID" value="NMI01832.1"/>
    <property type="molecule type" value="Genomic_DNA"/>
</dbReference>
<name>A0ABX1SJX7_9PSEU</name>
<dbReference type="Proteomes" id="UP000820669">
    <property type="component" value="Unassembled WGS sequence"/>
</dbReference>
<evidence type="ECO:0000313" key="4">
    <source>
        <dbReference type="Proteomes" id="UP000820669"/>
    </source>
</evidence>
<dbReference type="RefSeq" id="WP_169385345.1">
    <property type="nucleotide sequence ID" value="NZ_JAAXLA010000103.1"/>
</dbReference>
<keyword evidence="4" id="KW-1185">Reference proteome</keyword>
<feature type="chain" id="PRO_5045185579" evidence="1">
    <location>
        <begin position="22"/>
        <end position="208"/>
    </location>
</feature>
<evidence type="ECO:0000259" key="2">
    <source>
        <dbReference type="Pfam" id="PF14016"/>
    </source>
</evidence>
<keyword evidence="1" id="KW-0732">Signal</keyword>
<comment type="caution">
    <text evidence="3">The sequence shown here is derived from an EMBL/GenBank/DDBJ whole genome shotgun (WGS) entry which is preliminary data.</text>
</comment>
<evidence type="ECO:0000313" key="3">
    <source>
        <dbReference type="EMBL" id="NMI01832.1"/>
    </source>
</evidence>
<dbReference type="PROSITE" id="PS51257">
    <property type="entry name" value="PROKAR_LIPOPROTEIN"/>
    <property type="match status" value="1"/>
</dbReference>
<proteinExistence type="predicted"/>
<evidence type="ECO:0000256" key="1">
    <source>
        <dbReference type="SAM" id="SignalP"/>
    </source>
</evidence>
<dbReference type="Pfam" id="PF14016">
    <property type="entry name" value="DUF4232"/>
    <property type="match status" value="1"/>
</dbReference>
<accession>A0ABX1SJX7</accession>
<dbReference type="InterPro" id="IPR025326">
    <property type="entry name" value="DUF4232"/>
</dbReference>
<sequence length="208" mass="20865">MRRRRASGICALAVGLLTALAGCGSPTAGTAEPAPGDPPATAGAAAATSAAAASPAAVRRCVAGDLSVRLGNRTGDAAAGQYTVPLVFTNTSAKPCELYGVPGVDLVGPRDPNGTTYSLRRPGADAAQQRITLAPRQSAHSVITYLTDTPGSEGSLGSRNWVPVQVVTTPPGDTHQLVTPWTTGDSVLRQDSATRPGSFVGPIAPGAA</sequence>
<feature type="signal peptide" evidence="1">
    <location>
        <begin position="1"/>
        <end position="21"/>
    </location>
</feature>
<protein>
    <submittedName>
        <fullName evidence="3">DUF4232 domain-containing protein</fullName>
    </submittedName>
</protein>
<organism evidence="3 4">
    <name type="scientific">Pseudonocardia acidicola</name>
    <dbReference type="NCBI Taxonomy" id="2724939"/>
    <lineage>
        <taxon>Bacteria</taxon>
        <taxon>Bacillati</taxon>
        <taxon>Actinomycetota</taxon>
        <taxon>Actinomycetes</taxon>
        <taxon>Pseudonocardiales</taxon>
        <taxon>Pseudonocardiaceae</taxon>
        <taxon>Pseudonocardia</taxon>
    </lineage>
</organism>
<gene>
    <name evidence="3" type="ORF">HF526_31730</name>
</gene>